<dbReference type="EMBL" id="JBBNAG010000011">
    <property type="protein sequence ID" value="KAK9094067.1"/>
    <property type="molecule type" value="Genomic_DNA"/>
</dbReference>
<dbReference type="AlphaFoldDB" id="A0AAP0ENN6"/>
<organism evidence="1 2">
    <name type="scientific">Stephania cephalantha</name>
    <dbReference type="NCBI Taxonomy" id="152367"/>
    <lineage>
        <taxon>Eukaryota</taxon>
        <taxon>Viridiplantae</taxon>
        <taxon>Streptophyta</taxon>
        <taxon>Embryophyta</taxon>
        <taxon>Tracheophyta</taxon>
        <taxon>Spermatophyta</taxon>
        <taxon>Magnoliopsida</taxon>
        <taxon>Ranunculales</taxon>
        <taxon>Menispermaceae</taxon>
        <taxon>Menispermoideae</taxon>
        <taxon>Cissampelideae</taxon>
        <taxon>Stephania</taxon>
    </lineage>
</organism>
<proteinExistence type="predicted"/>
<protein>
    <submittedName>
        <fullName evidence="1">Uncharacterized protein</fullName>
    </submittedName>
</protein>
<evidence type="ECO:0000313" key="1">
    <source>
        <dbReference type="EMBL" id="KAK9094067.1"/>
    </source>
</evidence>
<evidence type="ECO:0000313" key="2">
    <source>
        <dbReference type="Proteomes" id="UP001419268"/>
    </source>
</evidence>
<dbReference type="Proteomes" id="UP001419268">
    <property type="component" value="Unassembled WGS sequence"/>
</dbReference>
<reference evidence="1 2" key="1">
    <citation type="submission" date="2024-01" db="EMBL/GenBank/DDBJ databases">
        <title>Genome assemblies of Stephania.</title>
        <authorList>
            <person name="Yang L."/>
        </authorList>
    </citation>
    <scope>NUCLEOTIDE SEQUENCE [LARGE SCALE GENOMIC DNA]</scope>
    <source>
        <strain evidence="1">JXDWG</strain>
        <tissue evidence="1">Leaf</tissue>
    </source>
</reference>
<accession>A0AAP0ENN6</accession>
<gene>
    <name evidence="1" type="ORF">Scep_025536</name>
</gene>
<comment type="caution">
    <text evidence="1">The sequence shown here is derived from an EMBL/GenBank/DDBJ whole genome shotgun (WGS) entry which is preliminary data.</text>
</comment>
<sequence>MEVGVEGFRFMWMRPEILALVTQVWGGFLSQIRTKLSRLVLSQLVIPCTSK</sequence>
<name>A0AAP0ENN6_9MAGN</name>
<keyword evidence="2" id="KW-1185">Reference proteome</keyword>